<organism evidence="5 6">
    <name type="scientific">Wolfiporia cocos (strain MD-104)</name>
    <name type="common">Brown rot fungus</name>
    <dbReference type="NCBI Taxonomy" id="742152"/>
    <lineage>
        <taxon>Eukaryota</taxon>
        <taxon>Fungi</taxon>
        <taxon>Dikarya</taxon>
        <taxon>Basidiomycota</taxon>
        <taxon>Agaricomycotina</taxon>
        <taxon>Agaricomycetes</taxon>
        <taxon>Polyporales</taxon>
        <taxon>Phaeolaceae</taxon>
        <taxon>Wolfiporia</taxon>
    </lineage>
</organism>
<accession>A0A2H3JCV3</accession>
<dbReference type="PANTHER" id="PTHR17695">
    <property type="entry name" value="SMALL SUBUNIT PROCESSOME COMPONENT 20 HOMOLOG"/>
    <property type="match status" value="1"/>
</dbReference>
<dbReference type="OrthoDB" id="360653at2759"/>
<dbReference type="InterPro" id="IPR057525">
    <property type="entry name" value="UTP20_C"/>
</dbReference>
<dbReference type="PANTHER" id="PTHR17695:SF11">
    <property type="entry name" value="SMALL SUBUNIT PROCESSOME COMPONENT 20 HOMOLOG"/>
    <property type="match status" value="1"/>
</dbReference>
<name>A0A2H3JCV3_WOLCO</name>
<feature type="domain" description="U3 small nucleolar RNA-associated protein 20 C-terminal" evidence="4">
    <location>
        <begin position="1717"/>
        <end position="1981"/>
    </location>
</feature>
<gene>
    <name evidence="5" type="ORF">WOLCODRAFT_125908</name>
</gene>
<dbReference type="InterPro" id="IPR011989">
    <property type="entry name" value="ARM-like"/>
</dbReference>
<dbReference type="GO" id="GO:0032040">
    <property type="term" value="C:small-subunit processome"/>
    <property type="evidence" value="ECO:0007669"/>
    <property type="project" value="TreeGrafter"/>
</dbReference>
<evidence type="ECO:0000259" key="3">
    <source>
        <dbReference type="Pfam" id="PF20416"/>
    </source>
</evidence>
<reference evidence="5 6" key="1">
    <citation type="journal article" date="2012" name="Science">
        <title>The Paleozoic origin of enzymatic lignin decomposition reconstructed from 31 fungal genomes.</title>
        <authorList>
            <person name="Floudas D."/>
            <person name="Binder M."/>
            <person name="Riley R."/>
            <person name="Barry K."/>
            <person name="Blanchette R.A."/>
            <person name="Henrissat B."/>
            <person name="Martinez A.T."/>
            <person name="Otillar R."/>
            <person name="Spatafora J.W."/>
            <person name="Yadav J.S."/>
            <person name="Aerts A."/>
            <person name="Benoit I."/>
            <person name="Boyd A."/>
            <person name="Carlson A."/>
            <person name="Copeland A."/>
            <person name="Coutinho P.M."/>
            <person name="de Vries R.P."/>
            <person name="Ferreira P."/>
            <person name="Findley K."/>
            <person name="Foster B."/>
            <person name="Gaskell J."/>
            <person name="Glotzer D."/>
            <person name="Gorecki P."/>
            <person name="Heitman J."/>
            <person name="Hesse C."/>
            <person name="Hori C."/>
            <person name="Igarashi K."/>
            <person name="Jurgens J.A."/>
            <person name="Kallen N."/>
            <person name="Kersten P."/>
            <person name="Kohler A."/>
            <person name="Kuees U."/>
            <person name="Kumar T.K.A."/>
            <person name="Kuo A."/>
            <person name="LaButti K."/>
            <person name="Larrondo L.F."/>
            <person name="Lindquist E."/>
            <person name="Ling A."/>
            <person name="Lombard V."/>
            <person name="Lucas S."/>
            <person name="Lundell T."/>
            <person name="Martin R."/>
            <person name="McLaughlin D.J."/>
            <person name="Morgenstern I."/>
            <person name="Morin E."/>
            <person name="Murat C."/>
            <person name="Nagy L.G."/>
            <person name="Nolan M."/>
            <person name="Ohm R.A."/>
            <person name="Patyshakuliyeva A."/>
            <person name="Rokas A."/>
            <person name="Ruiz-Duenas F.J."/>
            <person name="Sabat G."/>
            <person name="Salamov A."/>
            <person name="Samejima M."/>
            <person name="Schmutz J."/>
            <person name="Slot J.C."/>
            <person name="St John F."/>
            <person name="Stenlid J."/>
            <person name="Sun H."/>
            <person name="Sun S."/>
            <person name="Syed K."/>
            <person name="Tsang A."/>
            <person name="Wiebenga A."/>
            <person name="Young D."/>
            <person name="Pisabarro A."/>
            <person name="Eastwood D.C."/>
            <person name="Martin F."/>
            <person name="Cullen D."/>
            <person name="Grigoriev I.V."/>
            <person name="Hibbett D.S."/>
        </authorList>
    </citation>
    <scope>NUCLEOTIDE SEQUENCE [LARGE SCALE GENOMIC DNA]</scope>
    <source>
        <strain evidence="5 6">MD-104</strain>
    </source>
</reference>
<dbReference type="OMA" id="EGLMAMF"/>
<dbReference type="STRING" id="742152.A0A2H3JCV3"/>
<dbReference type="Pfam" id="PF20416">
    <property type="entry name" value="UTP20"/>
    <property type="match status" value="1"/>
</dbReference>
<feature type="domain" description="U3 small nucleolar RNA-associated protein 20 N-terminal" evidence="2">
    <location>
        <begin position="232"/>
        <end position="835"/>
    </location>
</feature>
<dbReference type="GO" id="GO:0030686">
    <property type="term" value="C:90S preribosome"/>
    <property type="evidence" value="ECO:0007669"/>
    <property type="project" value="TreeGrafter"/>
</dbReference>
<dbReference type="Gene3D" id="1.25.10.10">
    <property type="entry name" value="Leucine-rich Repeat Variant"/>
    <property type="match status" value="2"/>
</dbReference>
<feature type="domain" description="U3 small nucleolar RNA-associated protein 20" evidence="3">
    <location>
        <begin position="1049"/>
        <end position="1272"/>
    </location>
</feature>
<dbReference type="InterPro" id="IPR016024">
    <property type="entry name" value="ARM-type_fold"/>
</dbReference>
<dbReference type="InterPro" id="IPR046523">
    <property type="entry name" value="UTP20_dom"/>
</dbReference>
<proteinExistence type="predicted"/>
<feature type="region of interest" description="Disordered" evidence="1">
    <location>
        <begin position="1951"/>
        <end position="1996"/>
    </location>
</feature>
<dbReference type="InterPro" id="IPR052575">
    <property type="entry name" value="SSU_processome_comp_20"/>
</dbReference>
<evidence type="ECO:0000259" key="4">
    <source>
        <dbReference type="Pfam" id="PF23099"/>
    </source>
</evidence>
<evidence type="ECO:0000313" key="5">
    <source>
        <dbReference type="EMBL" id="PCH35508.1"/>
    </source>
</evidence>
<dbReference type="SUPFAM" id="SSF48371">
    <property type="entry name" value="ARM repeat"/>
    <property type="match status" value="2"/>
</dbReference>
<sequence length="1996" mass="223298">MQSLLLSHSRALRLAALRFLNTWLVESSTGTAEVLKHCLQTEEVPLDLQSSRERVHRISRLPVVIKDDDEVGVDAACRWLIAQLKVNLRPLWAAAASALSTLAERFGDLVWRLLFEQLQAVANSTVEVNTPEWLKNDDEEQGDKIWEVERTWKDPSGRRLRQVFAKWHSGKAAKKAVAQSQRSDDRFDSASYETQLLLVLRECPSLAERHSRDLIPHFLSLTGPDASTKLPRYKLSAWLTLFSKFMNPKALRSSDTMHALYVSLLSHPDRSLQRLALSCLLTYKSPHLTSHEDILLALLDDTRWRDALTQLEIAEIESADRPELISTIIRLLFGLMLERRGRSQGTDRRAAVLAAFAGCTDDELHLLVDLMLQPISGDVVDSGEQGFAIRAIPAEVSEKQQIGFLTLLGDVLKHLGSRLIARWPVLLQTLLNLANHAQRRIDARHSTATIDETVEIEDEGEDVDEAEGSSRNVRTVRQLSVKRLADFFRCPVSYDFTTYMREAFPAIISPRLEHLDRENTQAPSALLELFYVWTTQKEYAHILVDYDERTLAKIYACLIATNVKAAVVSKVYDIVDNILSLSVEDEKCGDTLLKPYVSLLLTNISILVERSKGFTNAADTLGKRQIGILSQVAPYLTDAAQASMLLELFQPLMRKPTNIVPEKVKTELATIMCSLFPLIPQLSDSTSSAYVKAYTSLSQLFQTLRSRQARLSLIAAFRSLASANTAISALSELMDSLNAYSAKRIDEPNFDRRLAAFTSLNEELYASLSRDDWLPILYNMFNFIQDPTELSIRSNAAFTMKRFIETVANSEDARYEATFMKIFYPGIKNGLRSKNEMVRSEILGVLSYAISQCRRINALQEMQVLLANGDDEASFFNNIHHVQLHRRTRAIRRLGEHCIEGRLHSTVLADIFIPLIGNFIVSGDSVDHTLVNEAITATGRMAGQLKWSAYYSLTQNYLRLSTNKDTSERIHIRALVAILDNFHFTMDEVVEGEEDAGGTITGDGQDETVVDELPTEPRPATAKPSETSRIADAVNLRLLPKLLEHLERRDEAEDSLRIPIAVGVVQVAKHLPTTTREPQISRLLTVLSQVFRSKSQETRDMTRETLCRIAIILGPTYLPLILRELRAALLRGPHLHVLAFVTHALLVHVTTGAHAEQFGILDGCVNDVAHVSAEVIFGESGKDVQSDGFKTKMREVRLSAAKGLDSFAITAQYITPSKISNLLLPIRNILRETESLKILQQIDDLLRRIAGGLNANKHLVPAELLVLCHTLISQNARFLQDAPKPRETGSKDRRDAIVQTKRKIDSEADHYANNSFRFVSFGLDLFITAHRRSRFDFQDPQIISRLEPMVTTIGNTLYSNRMEVVIPGLKAAAAIVKCPLKSIDEALPVFILQIMDIIRQAGTTESEGVQAAFKSLATILRDRADAQVREKDLVFLLELFSPDLEEPSRQASVFAMLRAIVARKFVAPEIYDMMDKITEIMVTNQSPRVQELCRGVLLQFLLDYPQGKGRLRDQMTVLAKNLSYVYESGRKSVMEFLSAIIAKFQVGVIREYADLLFVALVMVVANDDSPKCREMALELIKSLFSRLNDTQRKVTMSQLHGWAAQYDKPQLTRVSLQVYGVIVDLAQQDISPYIPTILDDANGALQHSAGVLAAAEAAAEGGDVAEENLDWQLSYHALVLCSKILRVSPELTTRSDKISWPSVTAHLVFPHGWTRTASCRLLGVLFAATPAAAPSIKLPADSPLSRAGMEDVARKLCVQLQSPNLDAPLSLQIVKNLFYVGKCFAAIEMPASAEQAVAEEVDGEEINAAAAEEDEGPSDAEDDKERHPLPWLFTKLSYQARHAHIARRNKSNNPANWVHQPASVFKWFAAMVSYLESSLAERFLVHILSPLYRIAEDDIIRDTQIGELKTLAIELQDLVQAKVGTTAFAGVYNRIRQGVLGVRRERRNARAVQTATNPGAAAKRKLQQNALKKESRKRKNQAFAGGKGRPKRRREA</sequence>
<evidence type="ECO:0000259" key="2">
    <source>
        <dbReference type="Pfam" id="PF07539"/>
    </source>
</evidence>
<evidence type="ECO:0000256" key="1">
    <source>
        <dbReference type="SAM" id="MobiDB-lite"/>
    </source>
</evidence>
<dbReference type="Pfam" id="PF23099">
    <property type="entry name" value="UTP20_C"/>
    <property type="match status" value="1"/>
</dbReference>
<dbReference type="InterPro" id="IPR011430">
    <property type="entry name" value="UTP20_N"/>
</dbReference>
<dbReference type="Pfam" id="PF07539">
    <property type="entry name" value="UTP20_N"/>
    <property type="match status" value="1"/>
</dbReference>
<keyword evidence="6" id="KW-1185">Reference proteome</keyword>
<evidence type="ECO:0000313" key="6">
    <source>
        <dbReference type="Proteomes" id="UP000218811"/>
    </source>
</evidence>
<protein>
    <submittedName>
        <fullName evidence="5">Uncharacterized protein</fullName>
    </submittedName>
</protein>
<dbReference type="Proteomes" id="UP000218811">
    <property type="component" value="Unassembled WGS sequence"/>
</dbReference>
<dbReference type="EMBL" id="KB467854">
    <property type="protein sequence ID" value="PCH35508.1"/>
    <property type="molecule type" value="Genomic_DNA"/>
</dbReference>